<dbReference type="SUPFAM" id="SSF54897">
    <property type="entry name" value="Protease propeptides/inhibitors"/>
    <property type="match status" value="1"/>
</dbReference>
<dbReference type="Proteomes" id="UP000069030">
    <property type="component" value="Chromosome"/>
</dbReference>
<gene>
    <name evidence="1" type="ORF">AS202_13185</name>
</gene>
<accession>A0A0S7EJ90</accession>
<evidence type="ECO:0000313" key="2">
    <source>
        <dbReference type="Proteomes" id="UP000069030"/>
    </source>
</evidence>
<evidence type="ECO:0000313" key="1">
    <source>
        <dbReference type="EMBL" id="ALU27046.1"/>
    </source>
</evidence>
<protein>
    <submittedName>
        <fullName evidence="1">Uncharacterized protein</fullName>
    </submittedName>
</protein>
<sequence length="71" mass="8290">MINYHVIIPNDKKAVFQEFLEIIGADYSEQINDLNLTLEQQGILEQRLAEPSESYISLDKALNELYKKYDL</sequence>
<reference evidence="1 2" key="1">
    <citation type="journal article" date="2016" name="J. Zhejiang Univ. Sci. B">
        <title>Antibiotic resistance mechanisms of Myroides sp.</title>
        <authorList>
            <person name="Hu S."/>
            <person name="Yuan S."/>
            <person name="Qu H."/>
            <person name="Jiang T."/>
            <person name="Zhou Y."/>
            <person name="Wang M."/>
            <person name="Ming D."/>
        </authorList>
    </citation>
    <scope>NUCLEOTIDE SEQUENCE [LARGE SCALE GENOMIC DNA]</scope>
    <source>
        <strain evidence="1 2">PR63039</strain>
    </source>
</reference>
<dbReference type="EMBL" id="CP013690">
    <property type="protein sequence ID" value="ALU27046.1"/>
    <property type="molecule type" value="Genomic_DNA"/>
</dbReference>
<organism evidence="1 2">
    <name type="scientific">Myroides odoratimimus</name>
    <dbReference type="NCBI Taxonomy" id="76832"/>
    <lineage>
        <taxon>Bacteria</taxon>
        <taxon>Pseudomonadati</taxon>
        <taxon>Bacteroidota</taxon>
        <taxon>Flavobacteriia</taxon>
        <taxon>Flavobacteriales</taxon>
        <taxon>Flavobacteriaceae</taxon>
        <taxon>Myroides</taxon>
    </lineage>
</organism>
<dbReference type="AlphaFoldDB" id="A0A0S7EJ90"/>
<dbReference type="KEGG" id="mod:AS202_13185"/>
<dbReference type="RefSeq" id="WP_006259102.1">
    <property type="nucleotide sequence ID" value="NZ_BCMQ01000008.1"/>
</dbReference>
<dbReference type="GeneID" id="66975669"/>
<name>A0A0S7EJ90_9FLAO</name>
<proteinExistence type="predicted"/>